<dbReference type="InterPro" id="IPR008822">
    <property type="entry name" value="Endonuclease_RusA-like"/>
</dbReference>
<dbReference type="AlphaFoldDB" id="A0A369MN48"/>
<sequence length="285" mass="31786">MRRTVTAPPWSRRWTGHERLRLQGARGQPVRAVPGRGLHRAPLRRLQHVQRLPQARLRHVQLDQDQRPSRQEAPRLPLQHRPVDQKALARPRRQVPAALLPDRRGGRARGQRAARPGAPQEALRRGQVRGPDARQRDPGRAGDVRVLGGGEEGGAMIEFFEPMVPPTATHNDMEIHRIAGKAVLGKSGALEAAEAKWEAHLAKHAPQKPFDGPVAVEMRICWPTGGKHAQGSWHAVKPDADNVEKTVFDIMAKLGYFENDSRVALHSTAKLWSDPAGIYVRMEEL</sequence>
<protein>
    <submittedName>
        <fullName evidence="2">Uncharacterized protein</fullName>
    </submittedName>
</protein>
<accession>A0A369MN48</accession>
<dbReference type="Pfam" id="PF05866">
    <property type="entry name" value="RusA"/>
    <property type="match status" value="1"/>
</dbReference>
<organism evidence="2 3">
    <name type="scientific">Eggerthella lenta</name>
    <name type="common">Eubacterium lentum</name>
    <dbReference type="NCBI Taxonomy" id="84112"/>
    <lineage>
        <taxon>Bacteria</taxon>
        <taxon>Bacillati</taxon>
        <taxon>Actinomycetota</taxon>
        <taxon>Coriobacteriia</taxon>
        <taxon>Eggerthellales</taxon>
        <taxon>Eggerthellaceae</taxon>
        <taxon>Eggerthella</taxon>
    </lineage>
</organism>
<dbReference type="InterPro" id="IPR036614">
    <property type="entry name" value="RusA-like_sf"/>
</dbReference>
<evidence type="ECO:0000313" key="2">
    <source>
        <dbReference type="EMBL" id="RDB76299.1"/>
    </source>
</evidence>
<reference evidence="2 3" key="1">
    <citation type="journal article" date="2018" name="Elife">
        <title>Discovery and characterization of a prevalent human gut bacterial enzyme sufficient for the inactivation of a family of plant toxins.</title>
        <authorList>
            <person name="Koppel N."/>
            <person name="Bisanz J.E."/>
            <person name="Pandelia M.E."/>
            <person name="Turnbaugh P.J."/>
            <person name="Balskus E.P."/>
        </authorList>
    </citation>
    <scope>NUCLEOTIDE SEQUENCE [LARGE SCALE GENOMIC DNA]</scope>
    <source>
        <strain evidence="2 3">MR1 #12</strain>
    </source>
</reference>
<feature type="compositionally biased region" description="Basic and acidic residues" evidence="1">
    <location>
        <begin position="131"/>
        <end position="143"/>
    </location>
</feature>
<dbReference type="SUPFAM" id="SSF103084">
    <property type="entry name" value="Holliday junction resolvase RusA"/>
    <property type="match status" value="1"/>
</dbReference>
<dbReference type="EMBL" id="PPTX01000022">
    <property type="protein sequence ID" value="RDB76299.1"/>
    <property type="molecule type" value="Genomic_DNA"/>
</dbReference>
<name>A0A369MN48_EGGLN</name>
<proteinExistence type="predicted"/>
<evidence type="ECO:0000256" key="1">
    <source>
        <dbReference type="SAM" id="MobiDB-lite"/>
    </source>
</evidence>
<feature type="region of interest" description="Disordered" evidence="1">
    <location>
        <begin position="61"/>
        <end position="146"/>
    </location>
</feature>
<dbReference type="Proteomes" id="UP000253752">
    <property type="component" value="Unassembled WGS sequence"/>
</dbReference>
<evidence type="ECO:0000313" key="3">
    <source>
        <dbReference type="Proteomes" id="UP000253752"/>
    </source>
</evidence>
<feature type="compositionally biased region" description="Basic and acidic residues" evidence="1">
    <location>
        <begin position="61"/>
        <end position="73"/>
    </location>
</feature>
<dbReference type="GO" id="GO:0006310">
    <property type="term" value="P:DNA recombination"/>
    <property type="evidence" value="ECO:0007669"/>
    <property type="project" value="InterPro"/>
</dbReference>
<dbReference type="GO" id="GO:0000287">
    <property type="term" value="F:magnesium ion binding"/>
    <property type="evidence" value="ECO:0007669"/>
    <property type="project" value="InterPro"/>
</dbReference>
<gene>
    <name evidence="2" type="ORF">C1872_12720</name>
</gene>
<dbReference type="GO" id="GO:0006281">
    <property type="term" value="P:DNA repair"/>
    <property type="evidence" value="ECO:0007669"/>
    <property type="project" value="InterPro"/>
</dbReference>
<dbReference type="Gene3D" id="3.30.1330.70">
    <property type="entry name" value="Holliday junction resolvase RusA"/>
    <property type="match status" value="1"/>
</dbReference>
<comment type="caution">
    <text evidence="2">The sequence shown here is derived from an EMBL/GenBank/DDBJ whole genome shotgun (WGS) entry which is preliminary data.</text>
</comment>